<dbReference type="GeneID" id="91567668"/>
<dbReference type="Pfam" id="PF05114">
    <property type="entry name" value="MbnB_TglH_ChrH"/>
    <property type="match status" value="1"/>
</dbReference>
<organism evidence="1 2">
    <name type="scientific">Streptomyces syringium</name>
    <dbReference type="NCBI Taxonomy" id="76729"/>
    <lineage>
        <taxon>Bacteria</taxon>
        <taxon>Bacillati</taxon>
        <taxon>Actinomycetota</taxon>
        <taxon>Actinomycetes</taxon>
        <taxon>Kitasatosporales</taxon>
        <taxon>Streptomycetaceae</taxon>
        <taxon>Streptomyces</taxon>
    </lineage>
</organism>
<name>A0ABS4XXU3_9ACTN</name>
<dbReference type="PANTHER" id="PTHR42194:SF1">
    <property type="entry name" value="UPF0276 PROTEIN HI_1600"/>
    <property type="match status" value="1"/>
</dbReference>
<keyword evidence="2" id="KW-1185">Reference proteome</keyword>
<gene>
    <name evidence="1" type="ORF">JO379_000795</name>
</gene>
<accession>A0ABS4XXU3</accession>
<comment type="caution">
    <text evidence="1">The sequence shown here is derived from an EMBL/GenBank/DDBJ whole genome shotgun (WGS) entry which is preliminary data.</text>
</comment>
<dbReference type="RefSeq" id="WP_130880829.1">
    <property type="nucleotide sequence ID" value="NZ_JAGIOH010000001.1"/>
</dbReference>
<dbReference type="SUPFAM" id="SSF51658">
    <property type="entry name" value="Xylose isomerase-like"/>
    <property type="match status" value="1"/>
</dbReference>
<dbReference type="PANTHER" id="PTHR42194">
    <property type="entry name" value="UPF0276 PROTEIN HI_1600"/>
    <property type="match status" value="1"/>
</dbReference>
<dbReference type="Proteomes" id="UP001519291">
    <property type="component" value="Unassembled WGS sequence"/>
</dbReference>
<evidence type="ECO:0000313" key="1">
    <source>
        <dbReference type="EMBL" id="MBP2401326.1"/>
    </source>
</evidence>
<sequence length="291" mass="32002">MRTVSEAAPPGARPLVGFSWDMTSEHERLAPFAERLAGEDRAFMVGPYARDAATVDEAVRFCEQHGLVPLLHTLDLDLCGLDPVDDELVKQLGDAVRRLGVSWVTTDLAMWTKDGESLVEALVPMPWIEDSVDYVVPRVERMQELLGVRVAVENSAYAYVVGDANPFALQSEIARRADAFMVYDVGHHLIASEVSGIATDVLMPDDFAWDRVVEGHLSGVTVLAAHDGVTADDQHAAPIREELWLLARRHLPAATGLRAMVAESEGIRGEDLVTKVGRMAAEVRIWRGEDR</sequence>
<dbReference type="InterPro" id="IPR007801">
    <property type="entry name" value="MbnB/TglH/ChrH"/>
</dbReference>
<protein>
    <submittedName>
        <fullName evidence="1">Uncharacterized protein (UPF0276 family)</fullName>
    </submittedName>
</protein>
<reference evidence="1 2" key="1">
    <citation type="submission" date="2021-03" db="EMBL/GenBank/DDBJ databases">
        <title>Sequencing the genomes of 1000 actinobacteria strains.</title>
        <authorList>
            <person name="Klenk H.-P."/>
        </authorList>
    </citation>
    <scope>NUCLEOTIDE SEQUENCE [LARGE SCALE GENOMIC DNA]</scope>
    <source>
        <strain evidence="1 2">DSM 41480</strain>
    </source>
</reference>
<dbReference type="InterPro" id="IPR036237">
    <property type="entry name" value="Xyl_isomerase-like_sf"/>
</dbReference>
<dbReference type="Gene3D" id="3.20.20.150">
    <property type="entry name" value="Divalent-metal-dependent TIM barrel enzymes"/>
    <property type="match status" value="1"/>
</dbReference>
<proteinExistence type="predicted"/>
<dbReference type="EMBL" id="JAGIOH010000001">
    <property type="protein sequence ID" value="MBP2401326.1"/>
    <property type="molecule type" value="Genomic_DNA"/>
</dbReference>
<evidence type="ECO:0000313" key="2">
    <source>
        <dbReference type="Proteomes" id="UP001519291"/>
    </source>
</evidence>